<evidence type="ECO:0000313" key="3">
    <source>
        <dbReference type="Proteomes" id="UP000719412"/>
    </source>
</evidence>
<feature type="region of interest" description="Disordered" evidence="1">
    <location>
        <begin position="1043"/>
        <end position="1083"/>
    </location>
</feature>
<feature type="compositionally biased region" description="Polar residues" evidence="1">
    <location>
        <begin position="1257"/>
        <end position="1287"/>
    </location>
</feature>
<feature type="region of interest" description="Disordered" evidence="1">
    <location>
        <begin position="996"/>
        <end position="1023"/>
    </location>
</feature>
<gene>
    <name evidence="2" type="ORF">GEV33_010811</name>
</gene>
<name>A0A8J6HC71_TENMO</name>
<evidence type="ECO:0000256" key="1">
    <source>
        <dbReference type="SAM" id="MobiDB-lite"/>
    </source>
</evidence>
<feature type="compositionally biased region" description="Basic and acidic residues" evidence="1">
    <location>
        <begin position="1241"/>
        <end position="1255"/>
    </location>
</feature>
<feature type="compositionally biased region" description="Basic and acidic residues" evidence="1">
    <location>
        <begin position="1455"/>
        <end position="1469"/>
    </location>
</feature>
<feature type="compositionally biased region" description="Basic and acidic residues" evidence="1">
    <location>
        <begin position="1553"/>
        <end position="1564"/>
    </location>
</feature>
<organism evidence="2 3">
    <name type="scientific">Tenebrio molitor</name>
    <name type="common">Yellow mealworm beetle</name>
    <dbReference type="NCBI Taxonomy" id="7067"/>
    <lineage>
        <taxon>Eukaryota</taxon>
        <taxon>Metazoa</taxon>
        <taxon>Ecdysozoa</taxon>
        <taxon>Arthropoda</taxon>
        <taxon>Hexapoda</taxon>
        <taxon>Insecta</taxon>
        <taxon>Pterygota</taxon>
        <taxon>Neoptera</taxon>
        <taxon>Endopterygota</taxon>
        <taxon>Coleoptera</taxon>
        <taxon>Polyphaga</taxon>
        <taxon>Cucujiformia</taxon>
        <taxon>Tenebrionidae</taxon>
        <taxon>Tenebrio</taxon>
    </lineage>
</organism>
<feature type="region of interest" description="Disordered" evidence="1">
    <location>
        <begin position="469"/>
        <end position="492"/>
    </location>
</feature>
<keyword evidence="3" id="KW-1185">Reference proteome</keyword>
<feature type="compositionally biased region" description="Polar residues" evidence="1">
    <location>
        <begin position="838"/>
        <end position="851"/>
    </location>
</feature>
<feature type="region of interest" description="Disordered" evidence="1">
    <location>
        <begin position="1099"/>
        <end position="1185"/>
    </location>
</feature>
<feature type="compositionally biased region" description="Low complexity" evidence="1">
    <location>
        <begin position="1155"/>
        <end position="1164"/>
    </location>
</feature>
<feature type="compositionally biased region" description="Basic residues" evidence="1">
    <location>
        <begin position="534"/>
        <end position="543"/>
    </location>
</feature>
<feature type="compositionally biased region" description="Low complexity" evidence="1">
    <location>
        <begin position="1317"/>
        <end position="1330"/>
    </location>
</feature>
<feature type="region of interest" description="Disordered" evidence="1">
    <location>
        <begin position="1240"/>
        <end position="1287"/>
    </location>
</feature>
<feature type="region of interest" description="Disordered" evidence="1">
    <location>
        <begin position="748"/>
        <end position="780"/>
    </location>
</feature>
<feature type="region of interest" description="Disordered" evidence="1">
    <location>
        <begin position="1299"/>
        <end position="1336"/>
    </location>
</feature>
<feature type="region of interest" description="Disordered" evidence="1">
    <location>
        <begin position="1440"/>
        <end position="1607"/>
    </location>
</feature>
<evidence type="ECO:0000313" key="2">
    <source>
        <dbReference type="EMBL" id="KAH0811980.1"/>
    </source>
</evidence>
<comment type="caution">
    <text evidence="2">The sequence shown here is derived from an EMBL/GenBank/DDBJ whole genome shotgun (WGS) entry which is preliminary data.</text>
</comment>
<feature type="region of interest" description="Disordered" evidence="1">
    <location>
        <begin position="827"/>
        <end position="884"/>
    </location>
</feature>
<reference evidence="2" key="1">
    <citation type="journal article" date="2020" name="J Insects Food Feed">
        <title>The yellow mealworm (Tenebrio molitor) genome: a resource for the emerging insects as food and feed industry.</title>
        <authorList>
            <person name="Eriksson T."/>
            <person name="Andere A."/>
            <person name="Kelstrup H."/>
            <person name="Emery V."/>
            <person name="Picard C."/>
        </authorList>
    </citation>
    <scope>NUCLEOTIDE SEQUENCE</scope>
    <source>
        <strain evidence="2">Stoneville</strain>
        <tissue evidence="2">Whole head</tissue>
    </source>
</reference>
<protein>
    <submittedName>
        <fullName evidence="2">Uncharacterized protein</fullName>
    </submittedName>
</protein>
<feature type="compositionally biased region" description="Low complexity" evidence="1">
    <location>
        <begin position="551"/>
        <end position="563"/>
    </location>
</feature>
<dbReference type="Proteomes" id="UP000719412">
    <property type="component" value="Unassembled WGS sequence"/>
</dbReference>
<dbReference type="EMBL" id="JABDTM020026397">
    <property type="protein sequence ID" value="KAH0811980.1"/>
    <property type="molecule type" value="Genomic_DNA"/>
</dbReference>
<feature type="region of interest" description="Disordered" evidence="1">
    <location>
        <begin position="504"/>
        <end position="571"/>
    </location>
</feature>
<accession>A0A8J6HC71</accession>
<sequence>MSENVHRIADGGSGTMAPAMAHHYDANVDYVINEYMERLGTRLNILETELKYAWRALDLLSQEYIKMWERLEKLEGLLYEQQSVISQLLDFYTSGGAGCRPNMGAGAAAVLDSRLGELEVIREILGNGTVEDGLEEGLDVTRAQPTTIQELELDEMHVPDEAFYRSLNQAYREDLVGCDLSAQGTQLGMIWEEREDTDENNEKKNELKNLEHLDESEEVFSALDYKDYRGNSPCVSEQDIAQLSRIDSIDHVAMEKLNELDRLSSKLQQDSDNIKQLQRKLLESPLSMSQEDEGKSMDDNAKSLDEHLRQMYNESENWSFSSSSRDQDELLLLAKSELPNSIPYSTRPSSRLSVTDSVIGTDNEVAEVLAGGMRTPTSPRRRQLETTTCSAPFTTVTGRLAYSAAVQHVDAAAAANSKNPFYCGNSLIAASYETVPCSTPNIFNIKSERAPSPSLSVCSVRTRQDGYLANTTNSDEVQTKDSPSPPPPAPLDVCESFLMSGGNATSVSHTGPSPVFLGTDGVPSSSINLDPKRSPKTSPKRSKTNIVAAKSDSGLSSMSGWSSIEKSPGSPKNLTSKVAALNYFIDPVTRQPSNRTASPVPVQASLDNRPYLESNTDSLITSHNNILPGGHHLSAFTTVKSPCSLETSEGYGTFVPAPAPASDINVSPRRKSKHHTTTNANTFGGEFMYRNDQPAIYSVAGSNRETYTSVYTSNSADYITQTINYPDLIEPYENNEFHNMQRQFSYNSLTTTQPPPEPGPGRRKSLSRMYSTSNGQDGIANHEGYKTAMYRTMFPSGNITDALSYYPTSSRYESGVVNLPQADYNDPSAWLSRPPQDIQYQDSTSPSSSMRSVEASEGGYNQSPYLDQRRHQQRHQQQQQQQPIYENQAQIDQHNRQWNQRQEIPYLELDLRNRNVPEYVVQQQQHGDNKYFDPSTVIITQSGYITITSDTVDTSRDEKTKKTKRGNTLKSAMSSVSHWLPDLHLTKRHRSYSLPSGVRREDLEKSKSNHVKSNVSSRKKKKNAIVSTVSGILQKAKRKTYFQHHTQSLSDPEQSENEWVLQRASSVVSEDDRSEDSYSMFENQPERDLFAKVAKPKIRKNSQQEVIPQKVEEEQLQPQFEQIKVSPQTSEVSPSSRIEHDIDGEAAGGEEEISGKSTGSGSSSIFPMIGDTKKSSASSEKSDETVITESKMVVVVGGASMEFAVSRALGKYRQQKQTSSFSDDQLSIDEQGMVIEEMAYEEPKEPQENKNERLIEQISTESQNSETSKVVSNGEFTIEGSPSASSLRTQVNRYLPRHQQSLEIPGHKGEDDDSKSTHSWRSTSRVSSRRQSTEDSIDSEDEWYCYELRKLEEMERQSQLEAEMGATLREEPELEEFYEPYEEVKERMSFVLRELRMKAKVVEGVLEEKDNNLHVIQSAKHRENDRNSLHLEEAHALFNKIRDFKDELQEEEESPREPSPEPKDEEHSSGETSGPDSPHLSVDEEEDVTDAFARCHVPAKEKPEEVPLEEPEPEKVEEATPLPKIQVDTDDAKPEPSKEATAQMGSKWKLLKALKERKAEEKSSQVKVPETTTEKDKNGSGMGADPAGRTNGHPGDNPFYSNIDSMPDIRPRRKSIPLVSDLVRHLAGLEHYQLINHCDEDDSASTDHFTRFQIVLRILQAVKFTVMTQNHIRISLTERINHLVIGRIFAKDPSRYRRSWGLI</sequence>
<proteinExistence type="predicted"/>
<feature type="compositionally biased region" description="Basic and acidic residues" evidence="1">
    <location>
        <begin position="1305"/>
        <end position="1316"/>
    </location>
</feature>
<feature type="compositionally biased region" description="Polar residues" evidence="1">
    <location>
        <begin position="1116"/>
        <end position="1136"/>
    </location>
</feature>
<feature type="compositionally biased region" description="Basic and acidic residues" evidence="1">
    <location>
        <begin position="998"/>
        <end position="1007"/>
    </location>
</feature>
<feature type="compositionally biased region" description="Polar residues" evidence="1">
    <location>
        <begin position="1043"/>
        <end position="1052"/>
    </location>
</feature>
<reference evidence="2" key="2">
    <citation type="submission" date="2021-08" db="EMBL/GenBank/DDBJ databases">
        <authorList>
            <person name="Eriksson T."/>
        </authorList>
    </citation>
    <scope>NUCLEOTIDE SEQUENCE</scope>
    <source>
        <strain evidence="2">Stoneville</strain>
        <tissue evidence="2">Whole head</tissue>
    </source>
</reference>